<feature type="transmembrane region" description="Helical" evidence="3">
    <location>
        <begin position="155"/>
        <end position="175"/>
    </location>
</feature>
<dbReference type="InterPro" id="IPR002355">
    <property type="entry name" value="Cu_oxidase_Cu_BS"/>
</dbReference>
<feature type="domain" description="Plastocyanin-like" evidence="4">
    <location>
        <begin position="431"/>
        <end position="503"/>
    </location>
</feature>
<reference evidence="7 8" key="1">
    <citation type="submission" date="2020-08" db="EMBL/GenBank/DDBJ databases">
        <title>Cohnella phylogeny.</title>
        <authorList>
            <person name="Dunlap C."/>
        </authorList>
    </citation>
    <scope>NUCLEOTIDE SEQUENCE [LARGE SCALE GENOMIC DNA]</scope>
    <source>
        <strain evidence="7 8">CBP 2801</strain>
    </source>
</reference>
<gene>
    <name evidence="7" type="ORF">H7C18_07810</name>
</gene>
<feature type="transmembrane region" description="Helical" evidence="3">
    <location>
        <begin position="195"/>
        <end position="217"/>
    </location>
</feature>
<dbReference type="InterPro" id="IPR008972">
    <property type="entry name" value="Cupredoxin"/>
</dbReference>
<keyword evidence="2" id="KW-0560">Oxidoreductase</keyword>
<dbReference type="InterPro" id="IPR011706">
    <property type="entry name" value="Cu-oxidase_C"/>
</dbReference>
<protein>
    <submittedName>
        <fullName evidence="7">Multicopper oxidase family protein</fullName>
    </submittedName>
</protein>
<evidence type="ECO:0000256" key="1">
    <source>
        <dbReference type="ARBA" id="ARBA00022723"/>
    </source>
</evidence>
<dbReference type="Pfam" id="PF00394">
    <property type="entry name" value="Cu-oxidase"/>
    <property type="match status" value="1"/>
</dbReference>
<dbReference type="InterPro" id="IPR045087">
    <property type="entry name" value="Cu-oxidase_fam"/>
</dbReference>
<keyword evidence="3" id="KW-0812">Transmembrane</keyword>
<feature type="transmembrane region" description="Helical" evidence="3">
    <location>
        <begin position="46"/>
        <end position="63"/>
    </location>
</feature>
<dbReference type="RefSeq" id="WP_185128473.1">
    <property type="nucleotide sequence ID" value="NZ_JACJVO010000009.1"/>
</dbReference>
<dbReference type="Pfam" id="PF07732">
    <property type="entry name" value="Cu-oxidase_3"/>
    <property type="match status" value="1"/>
</dbReference>
<dbReference type="Pfam" id="PF07731">
    <property type="entry name" value="Cu-oxidase_2"/>
    <property type="match status" value="1"/>
</dbReference>
<dbReference type="SUPFAM" id="SSF49503">
    <property type="entry name" value="Cupredoxins"/>
    <property type="match status" value="3"/>
</dbReference>
<evidence type="ECO:0000313" key="7">
    <source>
        <dbReference type="EMBL" id="MBB6730810.1"/>
    </source>
</evidence>
<feature type="domain" description="Plastocyanin-like" evidence="6">
    <location>
        <begin position="287"/>
        <end position="402"/>
    </location>
</feature>
<keyword evidence="8" id="KW-1185">Reference proteome</keyword>
<comment type="caution">
    <text evidence="7">The sequence shown here is derived from an EMBL/GenBank/DDBJ whole genome shotgun (WGS) entry which is preliminary data.</text>
</comment>
<accession>A0A7X0VUW2</accession>
<dbReference type="CDD" id="cd13861">
    <property type="entry name" value="CuRO_1_CumA_like"/>
    <property type="match status" value="1"/>
</dbReference>
<dbReference type="AlphaFoldDB" id="A0A7X0VUW2"/>
<dbReference type="Gene3D" id="2.60.40.420">
    <property type="entry name" value="Cupredoxins - blue copper proteins"/>
    <property type="match status" value="2"/>
</dbReference>
<feature type="transmembrane region" description="Helical" evidence="3">
    <location>
        <begin position="129"/>
        <end position="149"/>
    </location>
</feature>
<keyword evidence="1" id="KW-0479">Metal-binding</keyword>
<dbReference type="EMBL" id="JACJVO010000009">
    <property type="protein sequence ID" value="MBB6730810.1"/>
    <property type="molecule type" value="Genomic_DNA"/>
</dbReference>
<evidence type="ECO:0000313" key="8">
    <source>
        <dbReference type="Proteomes" id="UP000564644"/>
    </source>
</evidence>
<name>A0A7X0VUW2_9BACL</name>
<dbReference type="PANTHER" id="PTHR11709">
    <property type="entry name" value="MULTI-COPPER OXIDASE"/>
    <property type="match status" value="1"/>
</dbReference>
<evidence type="ECO:0000256" key="2">
    <source>
        <dbReference type="ARBA" id="ARBA00023002"/>
    </source>
</evidence>
<sequence>MTGDLFGPGGMLAFGMMIVWGVAVYRLGRIGYAASYKRMRRRIRGALAFMLLGCGMAAAKLAYDVSLWPGGWADWRNKLILQVPLLAAPVALTVLLSVPKLWAAHRACGKEKPEELPDGPARRRTADPAAVVPAQAAAVGSCLTLYLTWFTAVPIGWADLIVPLPLMIVASAGLWFRQRNRRRALGKLSWTLPPLAARTAKGSLALAVVAACLVFWIRGEAEASKLPDRIGMQDQEMAGMSGMDGMAGMEGMEHEDGQAAAGSGISVASLTGPAEDEPDDRFVLTAEQSQIKLASGTTVDAWTFDGQLPGPELRVKQGDLVEVTLRNRDIADGVTLHWHGLDVPNAEDGVAGVTQDAVMPGRTFVYRFVAGQAGTYWYHTHQVSDEGVARGLFGALVVEPKSGPVPEKKDIVVATHRWQSNDGYREAFGSADTLQRQTVAPGTTIRLRLINTSDDLEKLVLAGASYRVVAIDGTDVNGPEPLSNRTLQLAAGGRMDLSLTMPDTPVLLCSKESACGDGGESGLLLTPDGQTGSLPQVVFGEAFDPAAYGRPAATPFGADSRFDRDYRMEFDEKLGLYDGHIAFMYTINGRSYPDTPMFMVSENDLVKFTIVNRSSAHHPLHLHGHKLLVLSRNGKEVSGSPWWSDTLDIGPGERYEIAFRADNPGIWMDHCHNLQHASSGMMTHLAYEGVTSPFAAGRATVNHPE</sequence>
<proteinExistence type="predicted"/>
<keyword evidence="3" id="KW-1133">Transmembrane helix</keyword>
<evidence type="ECO:0000259" key="5">
    <source>
        <dbReference type="Pfam" id="PF07731"/>
    </source>
</evidence>
<dbReference type="CDD" id="cd04202">
    <property type="entry name" value="CuRO_D2_2dMcoN_like"/>
    <property type="match status" value="1"/>
</dbReference>
<dbReference type="InterPro" id="IPR011707">
    <property type="entry name" value="Cu-oxidase-like_N"/>
</dbReference>
<feature type="transmembrane region" description="Helical" evidence="3">
    <location>
        <begin position="83"/>
        <end position="103"/>
    </location>
</feature>
<dbReference type="GO" id="GO:0005507">
    <property type="term" value="F:copper ion binding"/>
    <property type="evidence" value="ECO:0007669"/>
    <property type="project" value="InterPro"/>
</dbReference>
<evidence type="ECO:0000259" key="4">
    <source>
        <dbReference type="Pfam" id="PF00394"/>
    </source>
</evidence>
<evidence type="ECO:0000256" key="3">
    <source>
        <dbReference type="SAM" id="Phobius"/>
    </source>
</evidence>
<dbReference type="Proteomes" id="UP000564644">
    <property type="component" value="Unassembled WGS sequence"/>
</dbReference>
<dbReference type="GO" id="GO:0016491">
    <property type="term" value="F:oxidoreductase activity"/>
    <property type="evidence" value="ECO:0007669"/>
    <property type="project" value="UniProtKB-KW"/>
</dbReference>
<organism evidence="7 8">
    <name type="scientific">Cohnella zeiphila</name>
    <dbReference type="NCBI Taxonomy" id="2761120"/>
    <lineage>
        <taxon>Bacteria</taxon>
        <taxon>Bacillati</taxon>
        <taxon>Bacillota</taxon>
        <taxon>Bacilli</taxon>
        <taxon>Bacillales</taxon>
        <taxon>Paenibacillaceae</taxon>
        <taxon>Cohnella</taxon>
    </lineage>
</organism>
<dbReference type="PROSITE" id="PS00080">
    <property type="entry name" value="MULTICOPPER_OXIDASE2"/>
    <property type="match status" value="1"/>
</dbReference>
<feature type="domain" description="Plastocyanin-like" evidence="5">
    <location>
        <begin position="585"/>
        <end position="686"/>
    </location>
</feature>
<dbReference type="InterPro" id="IPR001117">
    <property type="entry name" value="Cu-oxidase_2nd"/>
</dbReference>
<feature type="transmembrane region" description="Helical" evidence="3">
    <location>
        <begin position="6"/>
        <end position="25"/>
    </location>
</feature>
<evidence type="ECO:0000259" key="6">
    <source>
        <dbReference type="Pfam" id="PF07732"/>
    </source>
</evidence>
<keyword evidence="3" id="KW-0472">Membrane</keyword>